<dbReference type="EMBL" id="CP089982">
    <property type="protein sequence ID" value="WXA93789.1"/>
    <property type="molecule type" value="Genomic_DNA"/>
</dbReference>
<feature type="transmembrane region" description="Helical" evidence="1">
    <location>
        <begin position="39"/>
        <end position="57"/>
    </location>
</feature>
<dbReference type="Proteomes" id="UP001379533">
    <property type="component" value="Chromosome"/>
</dbReference>
<evidence type="ECO:0000313" key="3">
    <source>
        <dbReference type="Proteomes" id="UP001379533"/>
    </source>
</evidence>
<evidence type="ECO:0000256" key="1">
    <source>
        <dbReference type="SAM" id="Phobius"/>
    </source>
</evidence>
<feature type="transmembrane region" description="Helical" evidence="1">
    <location>
        <begin position="12"/>
        <end position="33"/>
    </location>
</feature>
<name>A0ABZ2KAB0_9BACT</name>
<evidence type="ECO:0000313" key="2">
    <source>
        <dbReference type="EMBL" id="WXA93789.1"/>
    </source>
</evidence>
<dbReference type="RefSeq" id="WP_394844388.1">
    <property type="nucleotide sequence ID" value="NZ_CP089982.1"/>
</dbReference>
<protein>
    <submittedName>
        <fullName evidence="2">Uncharacterized protein</fullName>
    </submittedName>
</protein>
<proteinExistence type="predicted"/>
<sequence length="144" mass="15961">MILLREPTRTVYDLPVGSAVLFAASMAATIHLLPLTFKHVAFVVADLAFLFTMIVQFRVTSRVGDELVTLSCVGRKRWPARRHRLRGRTSSTSRGTKYHDLELVPGQQTEAHEALATIATVYATARGRAKLEAAAQLLDMPVSW</sequence>
<keyword evidence="1" id="KW-1133">Transmembrane helix</keyword>
<organism evidence="2 3">
    <name type="scientific">Pendulispora brunnea</name>
    <dbReference type="NCBI Taxonomy" id="2905690"/>
    <lineage>
        <taxon>Bacteria</taxon>
        <taxon>Pseudomonadati</taxon>
        <taxon>Myxococcota</taxon>
        <taxon>Myxococcia</taxon>
        <taxon>Myxococcales</taxon>
        <taxon>Sorangiineae</taxon>
        <taxon>Pendulisporaceae</taxon>
        <taxon>Pendulispora</taxon>
    </lineage>
</organism>
<reference evidence="2 3" key="1">
    <citation type="submission" date="2021-12" db="EMBL/GenBank/DDBJ databases">
        <title>Discovery of the Pendulisporaceae a myxobacterial family with distinct sporulation behavior and unique specialized metabolism.</title>
        <authorList>
            <person name="Garcia R."/>
            <person name="Popoff A."/>
            <person name="Bader C.D."/>
            <person name="Loehr J."/>
            <person name="Walesch S."/>
            <person name="Walt C."/>
            <person name="Boldt J."/>
            <person name="Bunk B."/>
            <person name="Haeckl F.J.F.P.J."/>
            <person name="Gunesch A.P."/>
            <person name="Birkelbach J."/>
            <person name="Nuebel U."/>
            <person name="Pietschmann T."/>
            <person name="Bach T."/>
            <person name="Mueller R."/>
        </authorList>
    </citation>
    <scope>NUCLEOTIDE SEQUENCE [LARGE SCALE GENOMIC DNA]</scope>
    <source>
        <strain evidence="2 3">MSr12523</strain>
    </source>
</reference>
<keyword evidence="1" id="KW-0812">Transmembrane</keyword>
<keyword evidence="3" id="KW-1185">Reference proteome</keyword>
<keyword evidence="1" id="KW-0472">Membrane</keyword>
<gene>
    <name evidence="2" type="ORF">LZC95_45965</name>
</gene>
<accession>A0ABZ2KAB0</accession>